<accession>A0ACC1NBQ0</accession>
<name>A0ACC1NBQ0_9PEZI</name>
<evidence type="ECO:0000313" key="2">
    <source>
        <dbReference type="Proteomes" id="UP001143856"/>
    </source>
</evidence>
<evidence type="ECO:0000313" key="1">
    <source>
        <dbReference type="EMBL" id="KAJ2976041.1"/>
    </source>
</evidence>
<comment type="caution">
    <text evidence="1">The sequence shown here is derived from an EMBL/GenBank/DDBJ whole genome shotgun (WGS) entry which is preliminary data.</text>
</comment>
<proteinExistence type="predicted"/>
<protein>
    <submittedName>
        <fullName evidence="1">Uncharacterized protein</fullName>
    </submittedName>
</protein>
<sequence>MTMKQAPEIHVAIVGGGIVGLITAIGLLKRNVSVKIYEQARAFREIGAGVAFTANAMTCMEYLDPAIVEAVNAVATTNGEDTEKPNDYLRFHDGYHWDPNDPENTDDALLDLLHTGLKGFQGCNRAHLLDELVKLVPKHAVEFKKRLVGCHERGTDGRVQLRFEDGSTAEADMGKSTNLNRTHIYL</sequence>
<keyword evidence="2" id="KW-1185">Reference proteome</keyword>
<organism evidence="1 2">
    <name type="scientific">Xylaria curta</name>
    <dbReference type="NCBI Taxonomy" id="42375"/>
    <lineage>
        <taxon>Eukaryota</taxon>
        <taxon>Fungi</taxon>
        <taxon>Dikarya</taxon>
        <taxon>Ascomycota</taxon>
        <taxon>Pezizomycotina</taxon>
        <taxon>Sordariomycetes</taxon>
        <taxon>Xylariomycetidae</taxon>
        <taxon>Xylariales</taxon>
        <taxon>Xylariaceae</taxon>
        <taxon>Xylaria</taxon>
    </lineage>
</organism>
<reference evidence="1" key="1">
    <citation type="submission" date="2022-10" db="EMBL/GenBank/DDBJ databases">
        <title>Genome Sequence of Xylaria curta.</title>
        <authorList>
            <person name="Buettner E."/>
        </authorList>
    </citation>
    <scope>NUCLEOTIDE SEQUENCE</scope>
    <source>
        <strain evidence="1">Babe10</strain>
    </source>
</reference>
<dbReference type="Proteomes" id="UP001143856">
    <property type="component" value="Unassembled WGS sequence"/>
</dbReference>
<gene>
    <name evidence="1" type="ORF">NUW58_g8189</name>
</gene>
<dbReference type="EMBL" id="JAPDGR010002387">
    <property type="protein sequence ID" value="KAJ2976041.1"/>
    <property type="molecule type" value="Genomic_DNA"/>
</dbReference>